<name>A0A1M5VIT4_9FLAO</name>
<gene>
    <name evidence="1" type="ORF">SAMN05444281_1836</name>
</gene>
<dbReference type="AlphaFoldDB" id="A0A1M5VIT4"/>
<proteinExistence type="predicted"/>
<reference evidence="2" key="1">
    <citation type="submission" date="2016-11" db="EMBL/GenBank/DDBJ databases">
        <authorList>
            <person name="Varghese N."/>
            <person name="Submissions S."/>
        </authorList>
    </citation>
    <scope>NUCLEOTIDE SEQUENCE [LARGE SCALE GENOMIC DNA]</scope>
    <source>
        <strain evidence="2">DSM 100572</strain>
    </source>
</reference>
<evidence type="ECO:0000313" key="1">
    <source>
        <dbReference type="EMBL" id="SHH75166.1"/>
    </source>
</evidence>
<dbReference type="STRING" id="1195760.SAMN05444281_1836"/>
<accession>A0A1M5VIT4</accession>
<protein>
    <submittedName>
        <fullName evidence="1">Uncharacterized protein</fullName>
    </submittedName>
</protein>
<dbReference type="OrthoDB" id="9765957at2"/>
<dbReference type="RefSeq" id="WP_073120724.1">
    <property type="nucleotide sequence ID" value="NZ_BMEN01000003.1"/>
</dbReference>
<dbReference type="Proteomes" id="UP000184109">
    <property type="component" value="Unassembled WGS sequence"/>
</dbReference>
<organism evidence="1 2">
    <name type="scientific">Wenyingzhuangia marina</name>
    <dbReference type="NCBI Taxonomy" id="1195760"/>
    <lineage>
        <taxon>Bacteria</taxon>
        <taxon>Pseudomonadati</taxon>
        <taxon>Bacteroidota</taxon>
        <taxon>Flavobacteriia</taxon>
        <taxon>Flavobacteriales</taxon>
        <taxon>Flavobacteriaceae</taxon>
        <taxon>Wenyingzhuangia</taxon>
    </lineage>
</organism>
<keyword evidence="2" id="KW-1185">Reference proteome</keyword>
<sequence length="128" mass="14733">MIKILKSIALLFAFIISIKCTKEEVFVREYPRVRTLSISESSGEYYFNADFLTRGDSEITNYGFVWGTKENPITETDSVINYTGNIKNITFSAKIPEELKKAKKYNVRSFVITNDYKVYGTNITFINP</sequence>
<dbReference type="EMBL" id="FQXQ01000003">
    <property type="protein sequence ID" value="SHH75166.1"/>
    <property type="molecule type" value="Genomic_DNA"/>
</dbReference>
<evidence type="ECO:0000313" key="2">
    <source>
        <dbReference type="Proteomes" id="UP000184109"/>
    </source>
</evidence>